<dbReference type="UniPathway" id="UPA00060">
    <property type="reaction ID" value="UER00142"/>
</dbReference>
<dbReference type="SUPFAM" id="SSF55326">
    <property type="entry name" value="PurM N-terminal domain-like"/>
    <property type="match status" value="1"/>
</dbReference>
<comment type="miscellaneous">
    <text evidence="1">Reaction mechanism of ThiL seems to utilize a direct, inline transfer of the gamma-phosphate of ATP to TMP rather than a phosphorylated enzyme intermediate.</text>
</comment>
<feature type="binding site" evidence="1">
    <location>
        <position position="47"/>
    </location>
    <ligand>
        <name>Mg(2+)</name>
        <dbReference type="ChEBI" id="CHEBI:18420"/>
        <label>1</label>
    </ligand>
</feature>
<proteinExistence type="inferred from homology"/>
<feature type="binding site" evidence="1">
    <location>
        <position position="30"/>
    </location>
    <ligand>
        <name>Mg(2+)</name>
        <dbReference type="ChEBI" id="CHEBI:18420"/>
        <label>4</label>
    </ligand>
</feature>
<dbReference type="NCBIfam" id="TIGR01379">
    <property type="entry name" value="thiL"/>
    <property type="match status" value="1"/>
</dbReference>
<gene>
    <name evidence="1" type="primary">thiL</name>
    <name evidence="4" type="ORF">CIB95_15370</name>
</gene>
<feature type="binding site" evidence="1">
    <location>
        <position position="76"/>
    </location>
    <ligand>
        <name>Mg(2+)</name>
        <dbReference type="ChEBI" id="CHEBI:18420"/>
        <label>2</label>
    </ligand>
</feature>
<dbReference type="GO" id="GO:0000287">
    <property type="term" value="F:magnesium ion binding"/>
    <property type="evidence" value="ECO:0007669"/>
    <property type="project" value="UniProtKB-UniRule"/>
</dbReference>
<feature type="binding site" evidence="1">
    <location>
        <position position="221"/>
    </location>
    <ligand>
        <name>Mg(2+)</name>
        <dbReference type="ChEBI" id="CHEBI:18420"/>
        <label>5</label>
    </ligand>
</feature>
<name>A0A263BRG5_9BACI</name>
<accession>A0A263BRG5</accession>
<dbReference type="PIRSF" id="PIRSF005303">
    <property type="entry name" value="Thiam_monoph_kin"/>
    <property type="match status" value="1"/>
</dbReference>
<organism evidence="4 5">
    <name type="scientific">Lottiidibacillus patelloidae</name>
    <dbReference type="NCBI Taxonomy" id="2670334"/>
    <lineage>
        <taxon>Bacteria</taxon>
        <taxon>Bacillati</taxon>
        <taxon>Bacillota</taxon>
        <taxon>Bacilli</taxon>
        <taxon>Bacillales</taxon>
        <taxon>Bacillaceae</taxon>
        <taxon>Lottiidibacillus</taxon>
    </lineage>
</organism>
<keyword evidence="5" id="KW-1185">Reference proteome</keyword>
<reference evidence="5" key="1">
    <citation type="submission" date="2017-08" db="EMBL/GenBank/DDBJ databases">
        <authorList>
            <person name="Huang Z."/>
        </authorList>
    </citation>
    <scope>NUCLEOTIDE SEQUENCE [LARGE SCALE GENOMIC DNA]</scope>
    <source>
        <strain evidence="5">SA5d-4</strain>
    </source>
</reference>
<feature type="binding site" evidence="1">
    <location>
        <position position="76"/>
    </location>
    <ligand>
        <name>Mg(2+)</name>
        <dbReference type="ChEBI" id="CHEBI:18420"/>
        <label>3</label>
    </ligand>
</feature>
<comment type="caution">
    <text evidence="1">Lacks conserved residue(s) required for the propagation of feature annotation.</text>
</comment>
<evidence type="ECO:0000259" key="3">
    <source>
        <dbReference type="Pfam" id="PF02769"/>
    </source>
</evidence>
<feature type="binding site" evidence="1">
    <location>
        <position position="220"/>
    </location>
    <ligand>
        <name>ATP</name>
        <dbReference type="ChEBI" id="CHEBI:30616"/>
    </ligand>
</feature>
<dbReference type="Gene3D" id="3.30.1330.10">
    <property type="entry name" value="PurM-like, N-terminal domain"/>
    <property type="match status" value="1"/>
</dbReference>
<evidence type="ECO:0000313" key="5">
    <source>
        <dbReference type="Proteomes" id="UP000217083"/>
    </source>
</evidence>
<feature type="binding site" evidence="1">
    <location>
        <position position="325"/>
    </location>
    <ligand>
        <name>substrate</name>
    </ligand>
</feature>
<feature type="binding site" evidence="1">
    <location>
        <position position="150"/>
    </location>
    <ligand>
        <name>ATP</name>
        <dbReference type="ChEBI" id="CHEBI:30616"/>
    </ligand>
</feature>
<keyword evidence="1" id="KW-0547">Nucleotide-binding</keyword>
<comment type="caution">
    <text evidence="4">The sequence shown here is derived from an EMBL/GenBank/DDBJ whole genome shotgun (WGS) entry which is preliminary data.</text>
</comment>
<dbReference type="EMBL" id="NPIA01000012">
    <property type="protein sequence ID" value="OZM55816.1"/>
    <property type="molecule type" value="Genomic_DNA"/>
</dbReference>
<keyword evidence="1" id="KW-0808">Transferase</keyword>
<feature type="binding site" evidence="1">
    <location>
        <position position="124"/>
    </location>
    <ligand>
        <name>Mg(2+)</name>
        <dbReference type="ChEBI" id="CHEBI:18420"/>
        <label>1</label>
    </ligand>
</feature>
<dbReference type="Gene3D" id="3.90.650.10">
    <property type="entry name" value="PurM-like C-terminal domain"/>
    <property type="match status" value="1"/>
</dbReference>
<feature type="binding site" evidence="1">
    <location>
        <position position="218"/>
    </location>
    <ligand>
        <name>Mg(2+)</name>
        <dbReference type="ChEBI" id="CHEBI:18420"/>
        <label>3</label>
    </ligand>
</feature>
<evidence type="ECO:0000259" key="2">
    <source>
        <dbReference type="Pfam" id="PF00586"/>
    </source>
</evidence>
<dbReference type="GO" id="GO:0009030">
    <property type="term" value="F:thiamine-phosphate kinase activity"/>
    <property type="evidence" value="ECO:0007669"/>
    <property type="project" value="UniProtKB-UniRule"/>
</dbReference>
<keyword evidence="1 4" id="KW-0418">Kinase</keyword>
<dbReference type="InterPro" id="IPR036676">
    <property type="entry name" value="PurM-like_C_sf"/>
</dbReference>
<comment type="pathway">
    <text evidence="1">Cofactor biosynthesis; thiamine diphosphate biosynthesis; thiamine diphosphate from thiamine phosphate: step 1/1.</text>
</comment>
<dbReference type="Pfam" id="PF00586">
    <property type="entry name" value="AIRS"/>
    <property type="match status" value="1"/>
</dbReference>
<dbReference type="HAMAP" id="MF_02128">
    <property type="entry name" value="TMP_kinase"/>
    <property type="match status" value="1"/>
</dbReference>
<feature type="binding site" evidence="1">
    <location>
        <position position="76"/>
    </location>
    <ligand>
        <name>Mg(2+)</name>
        <dbReference type="ChEBI" id="CHEBI:18420"/>
        <label>4</label>
    </ligand>
</feature>
<protein>
    <recommendedName>
        <fullName evidence="1">Thiamine-monophosphate kinase</fullName>
        <shortName evidence="1">TMP kinase</shortName>
        <shortName evidence="1">Thiamine-phosphate kinase</shortName>
        <ecNumber evidence="1">2.7.4.16</ecNumber>
    </recommendedName>
</protein>
<dbReference type="Proteomes" id="UP000217083">
    <property type="component" value="Unassembled WGS sequence"/>
</dbReference>
<dbReference type="InterPro" id="IPR010918">
    <property type="entry name" value="PurM-like_C_dom"/>
</dbReference>
<dbReference type="GO" id="GO:0005524">
    <property type="term" value="F:ATP binding"/>
    <property type="evidence" value="ECO:0007669"/>
    <property type="project" value="UniProtKB-UniRule"/>
</dbReference>
<comment type="catalytic activity">
    <reaction evidence="1">
        <text>thiamine phosphate + ATP = thiamine diphosphate + ADP</text>
        <dbReference type="Rhea" id="RHEA:15913"/>
        <dbReference type="ChEBI" id="CHEBI:30616"/>
        <dbReference type="ChEBI" id="CHEBI:37575"/>
        <dbReference type="ChEBI" id="CHEBI:58937"/>
        <dbReference type="ChEBI" id="CHEBI:456216"/>
        <dbReference type="EC" id="2.7.4.16"/>
    </reaction>
</comment>
<keyword evidence="1" id="KW-0479">Metal-binding</keyword>
<sequence length="333" mass="36684">MDLPDEFSFINKIKPAKLKQSSCIIGIGDDAAVYRANSNKDQVVCVDTMCEEVHFSRKTMTPFDIGWKAVAVNISDIAAMGGKPLYYLVAIAVPNSWKEEELLNVYEGMAAIADKYNIDLIGGDTVSTKGSLVIAVTVIGELPTGKALLRSSAMPGDIVFTTGTLGNSAAGLEILLHQEENTYKSFEKELIVFHQRPVPQVEAGLILSSLNERVSLNDISDGLASECNEIAEASNVSIEIDEHALPISNALKNYSLDDQLNWVYYGGEEYQLVGTTSKQHYLQIEEKMKQANIQVTKIGTVKEKGEFPVMIRKDGRSLELKKLGYNHFREGEK</sequence>
<feature type="domain" description="PurM-like N-terminal" evidence="2">
    <location>
        <begin position="28"/>
        <end position="141"/>
    </location>
</feature>
<dbReference type="InterPro" id="IPR006283">
    <property type="entry name" value="ThiL-like"/>
</dbReference>
<feature type="domain" description="PurM-like C-terminal" evidence="3">
    <location>
        <begin position="155"/>
        <end position="307"/>
    </location>
</feature>
<feature type="binding site" evidence="1">
    <location>
        <position position="47"/>
    </location>
    <ligand>
        <name>Mg(2+)</name>
        <dbReference type="ChEBI" id="CHEBI:18420"/>
        <label>2</label>
    </ligand>
</feature>
<dbReference type="EC" id="2.7.4.16" evidence="1"/>
<evidence type="ECO:0000313" key="4">
    <source>
        <dbReference type="EMBL" id="OZM55816.1"/>
    </source>
</evidence>
<feature type="binding site" evidence="1">
    <location>
        <position position="54"/>
    </location>
    <ligand>
        <name>substrate</name>
    </ligand>
</feature>
<dbReference type="PANTHER" id="PTHR30270:SF0">
    <property type="entry name" value="THIAMINE-MONOPHOSPHATE KINASE"/>
    <property type="match status" value="1"/>
</dbReference>
<feature type="binding site" evidence="1">
    <location>
        <begin position="123"/>
        <end position="124"/>
    </location>
    <ligand>
        <name>ATP</name>
        <dbReference type="ChEBI" id="CHEBI:30616"/>
    </ligand>
</feature>
<keyword evidence="1" id="KW-0067">ATP-binding</keyword>
<dbReference type="InterPro" id="IPR036921">
    <property type="entry name" value="PurM-like_N_sf"/>
</dbReference>
<dbReference type="SUPFAM" id="SSF56042">
    <property type="entry name" value="PurM C-terminal domain-like"/>
    <property type="match status" value="1"/>
</dbReference>
<feature type="binding site" evidence="1">
    <location>
        <position position="106"/>
    </location>
    <ligand>
        <name>ATP</name>
        <dbReference type="ChEBI" id="CHEBI:30616"/>
    </ligand>
</feature>
<feature type="binding site" evidence="1">
    <location>
        <position position="268"/>
    </location>
    <ligand>
        <name>substrate</name>
    </ligand>
</feature>
<reference evidence="4 5" key="2">
    <citation type="submission" date="2017-09" db="EMBL/GenBank/DDBJ databases">
        <title>Bacillus patelloidae sp. nov., isolated from the intestinal tract of a marine limpet.</title>
        <authorList>
            <person name="Liu R."/>
            <person name="Dong C."/>
            <person name="Shao Z."/>
        </authorList>
    </citation>
    <scope>NUCLEOTIDE SEQUENCE [LARGE SCALE GENOMIC DNA]</scope>
    <source>
        <strain evidence="4 5">SA5d-4</strain>
    </source>
</reference>
<feature type="binding site" evidence="1">
    <location>
        <position position="30"/>
    </location>
    <ligand>
        <name>Mg(2+)</name>
        <dbReference type="ChEBI" id="CHEBI:18420"/>
        <label>3</label>
    </ligand>
</feature>
<dbReference type="GO" id="GO:0009228">
    <property type="term" value="P:thiamine biosynthetic process"/>
    <property type="evidence" value="ECO:0007669"/>
    <property type="project" value="UniProtKB-KW"/>
</dbReference>
<dbReference type="GO" id="GO:0009229">
    <property type="term" value="P:thiamine diphosphate biosynthetic process"/>
    <property type="evidence" value="ECO:0007669"/>
    <property type="project" value="UniProtKB-UniRule"/>
</dbReference>
<dbReference type="Pfam" id="PF02769">
    <property type="entry name" value="AIRS_C"/>
    <property type="match status" value="1"/>
</dbReference>
<evidence type="ECO:0000256" key="1">
    <source>
        <dbReference type="HAMAP-Rule" id="MF_02128"/>
    </source>
</evidence>
<comment type="function">
    <text evidence="1">Catalyzes the ATP-dependent phosphorylation of thiamine-monophosphate (TMP) to form thiamine-pyrophosphate (TPP), the active form of vitamin B1.</text>
</comment>
<dbReference type="AlphaFoldDB" id="A0A263BRG5"/>
<dbReference type="PANTHER" id="PTHR30270">
    <property type="entry name" value="THIAMINE-MONOPHOSPHATE KINASE"/>
    <property type="match status" value="1"/>
</dbReference>
<keyword evidence="1" id="KW-0460">Magnesium</keyword>
<comment type="similarity">
    <text evidence="1">Belongs to the thiamine-monophosphate kinase family.</text>
</comment>
<keyword evidence="1" id="KW-0784">Thiamine biosynthesis</keyword>
<dbReference type="CDD" id="cd02194">
    <property type="entry name" value="ThiL"/>
    <property type="match status" value="1"/>
</dbReference>
<dbReference type="InterPro" id="IPR016188">
    <property type="entry name" value="PurM-like_N"/>
</dbReference>